<dbReference type="Gene3D" id="3.30.300.30">
    <property type="match status" value="1"/>
</dbReference>
<keyword evidence="5" id="KW-1185">Reference proteome</keyword>
<dbReference type="InterPro" id="IPR025110">
    <property type="entry name" value="AMP-bd_C"/>
</dbReference>
<dbReference type="CDD" id="cd05941">
    <property type="entry name" value="MCS"/>
    <property type="match status" value="1"/>
</dbReference>
<dbReference type="PANTHER" id="PTHR43201">
    <property type="entry name" value="ACYL-COA SYNTHETASE"/>
    <property type="match status" value="1"/>
</dbReference>
<accession>A0A1Y1IDA5</accession>
<keyword evidence="4" id="KW-0436">Ligase</keyword>
<evidence type="ECO:0000259" key="3">
    <source>
        <dbReference type="Pfam" id="PF13193"/>
    </source>
</evidence>
<evidence type="ECO:0000256" key="1">
    <source>
        <dbReference type="ARBA" id="ARBA00006432"/>
    </source>
</evidence>
<sequence length="590" mass="63993">MEVIRRALLHGGRTAVARPSPSSPPTTYRDLLNFSSFLATNLLVSSNAADIPPPPENFSPLEGQAYVDAFRTLLRNVPFQGAGLERKRVGIMAPPSAAFVGALWGTWLTGGVAVPMALSHPPAELEYVMRDAGISAVLASDEFHPTLQNLVQKASIPLLPIPSVHAPNPLKTALDRKAAFLDVFKTPDGVSLLAANPQGPLVKFLEGRVNERVTEGVKDEPAMIIYTSGTTGKPKGVVHTHGSLEAQTRMLVDAWEWASSDAILHTLPLHHVHGLVNALLCPLYSGASIHFLPKFKANEVWERFRREASGDHPLTLFMGVPTMYVRLLEAFRTMPPDEQASATASVKRLRLMVSGSAACPTSLMEEWERVSGHRLLERYGMTEFGMALSNSLHGERQPGLVGVPLPGVDVKVVPDADASDASEGELLVRSGGLFTQYWNRPDATLEAFDADGFFRTGDKVRKEDGAFRILGRLSVDIIKSGGYKLSALEIETELLKHSAVAECAVLGLPDATYGETVAAVIVVRSGPEGASVTSKDVREWAKDHLAHYKIPRRIEMVETMPRNAMGKVNKKELLRTFFADITAQSSAPAA</sequence>
<dbReference type="STRING" id="105231.A0A1Y1IDA5"/>
<gene>
    <name evidence="4" type="ORF">KFL_003510130</name>
</gene>
<dbReference type="PANTHER" id="PTHR43201:SF8">
    <property type="entry name" value="ACYL-COA SYNTHETASE FAMILY MEMBER 3"/>
    <property type="match status" value="1"/>
</dbReference>
<protein>
    <submittedName>
        <fullName evidence="4">AMP-dependent synthetase and ligase family protein</fullName>
    </submittedName>
</protein>
<dbReference type="Pfam" id="PF00501">
    <property type="entry name" value="AMP-binding"/>
    <property type="match status" value="1"/>
</dbReference>
<evidence type="ECO:0000259" key="2">
    <source>
        <dbReference type="Pfam" id="PF00501"/>
    </source>
</evidence>
<dbReference type="OMA" id="IYEYYGM"/>
<dbReference type="Gene3D" id="3.40.50.12780">
    <property type="entry name" value="N-terminal domain of ligase-like"/>
    <property type="match status" value="1"/>
</dbReference>
<name>A0A1Y1IDA5_KLENI</name>
<evidence type="ECO:0000313" key="4">
    <source>
        <dbReference type="EMBL" id="GAQ87419.1"/>
    </source>
</evidence>
<dbReference type="Proteomes" id="UP000054558">
    <property type="component" value="Unassembled WGS sequence"/>
</dbReference>
<comment type="similarity">
    <text evidence="1">Belongs to the ATP-dependent AMP-binding enzyme family.</text>
</comment>
<dbReference type="OrthoDB" id="2962993at2759"/>
<evidence type="ECO:0000313" key="5">
    <source>
        <dbReference type="Proteomes" id="UP000054558"/>
    </source>
</evidence>
<dbReference type="InterPro" id="IPR042099">
    <property type="entry name" value="ANL_N_sf"/>
</dbReference>
<dbReference type="Pfam" id="PF13193">
    <property type="entry name" value="AMP-binding_C"/>
    <property type="match status" value="1"/>
</dbReference>
<dbReference type="EMBL" id="DF237300">
    <property type="protein sequence ID" value="GAQ87419.1"/>
    <property type="molecule type" value="Genomic_DNA"/>
</dbReference>
<dbReference type="GO" id="GO:0006631">
    <property type="term" value="P:fatty acid metabolic process"/>
    <property type="evidence" value="ECO:0000318"/>
    <property type="project" value="GO_Central"/>
</dbReference>
<dbReference type="PROSITE" id="PS00455">
    <property type="entry name" value="AMP_BINDING"/>
    <property type="match status" value="1"/>
</dbReference>
<dbReference type="InterPro" id="IPR020845">
    <property type="entry name" value="AMP-binding_CS"/>
</dbReference>
<reference evidence="4 5" key="1">
    <citation type="journal article" date="2014" name="Nat. Commun.">
        <title>Klebsormidium flaccidum genome reveals primary factors for plant terrestrial adaptation.</title>
        <authorList>
            <person name="Hori K."/>
            <person name="Maruyama F."/>
            <person name="Fujisawa T."/>
            <person name="Togashi T."/>
            <person name="Yamamoto N."/>
            <person name="Seo M."/>
            <person name="Sato S."/>
            <person name="Yamada T."/>
            <person name="Mori H."/>
            <person name="Tajima N."/>
            <person name="Moriyama T."/>
            <person name="Ikeuchi M."/>
            <person name="Watanabe M."/>
            <person name="Wada H."/>
            <person name="Kobayashi K."/>
            <person name="Saito M."/>
            <person name="Masuda T."/>
            <person name="Sasaki-Sekimoto Y."/>
            <person name="Mashiguchi K."/>
            <person name="Awai K."/>
            <person name="Shimojima M."/>
            <person name="Masuda S."/>
            <person name="Iwai M."/>
            <person name="Nobusawa T."/>
            <person name="Narise T."/>
            <person name="Kondo S."/>
            <person name="Saito H."/>
            <person name="Sato R."/>
            <person name="Murakawa M."/>
            <person name="Ihara Y."/>
            <person name="Oshima-Yamada Y."/>
            <person name="Ohtaka K."/>
            <person name="Satoh M."/>
            <person name="Sonobe K."/>
            <person name="Ishii M."/>
            <person name="Ohtani R."/>
            <person name="Kanamori-Sato M."/>
            <person name="Honoki R."/>
            <person name="Miyazaki D."/>
            <person name="Mochizuki H."/>
            <person name="Umetsu J."/>
            <person name="Higashi K."/>
            <person name="Shibata D."/>
            <person name="Kamiya Y."/>
            <person name="Sato N."/>
            <person name="Nakamura Y."/>
            <person name="Tabata S."/>
            <person name="Ida S."/>
            <person name="Kurokawa K."/>
            <person name="Ohta H."/>
        </authorList>
    </citation>
    <scope>NUCLEOTIDE SEQUENCE [LARGE SCALE GENOMIC DNA]</scope>
    <source>
        <strain evidence="4 5">NIES-2285</strain>
    </source>
</reference>
<dbReference type="SUPFAM" id="SSF56801">
    <property type="entry name" value="Acetyl-CoA synthetase-like"/>
    <property type="match status" value="1"/>
</dbReference>
<feature type="domain" description="AMP-binding enzyme C-terminal" evidence="3">
    <location>
        <begin position="489"/>
        <end position="567"/>
    </location>
</feature>
<dbReference type="GO" id="GO:0031956">
    <property type="term" value="F:medium-chain fatty acid-CoA ligase activity"/>
    <property type="evidence" value="ECO:0000318"/>
    <property type="project" value="GO_Central"/>
</dbReference>
<organism evidence="4 5">
    <name type="scientific">Klebsormidium nitens</name>
    <name type="common">Green alga</name>
    <name type="synonym">Ulothrix nitens</name>
    <dbReference type="NCBI Taxonomy" id="105231"/>
    <lineage>
        <taxon>Eukaryota</taxon>
        <taxon>Viridiplantae</taxon>
        <taxon>Streptophyta</taxon>
        <taxon>Klebsormidiophyceae</taxon>
        <taxon>Klebsormidiales</taxon>
        <taxon>Klebsormidiaceae</taxon>
        <taxon>Klebsormidium</taxon>
    </lineage>
</organism>
<dbReference type="InterPro" id="IPR000873">
    <property type="entry name" value="AMP-dep_synth/lig_dom"/>
</dbReference>
<proteinExistence type="inferred from homology"/>
<dbReference type="InterPro" id="IPR045851">
    <property type="entry name" value="AMP-bd_C_sf"/>
</dbReference>
<feature type="domain" description="AMP-dependent synthetase/ligase" evidence="2">
    <location>
        <begin position="83"/>
        <end position="438"/>
    </location>
</feature>
<dbReference type="AlphaFoldDB" id="A0A1Y1IDA5"/>